<name>A0AB39R4H4_9ACTN</name>
<dbReference type="AlphaFoldDB" id="A0AB39R4H4"/>
<keyword evidence="1" id="KW-0812">Transmembrane</keyword>
<feature type="domain" description="Putative Flp pilus-assembly TadG-like N-terminal" evidence="2">
    <location>
        <begin position="10"/>
        <end position="56"/>
    </location>
</feature>
<evidence type="ECO:0000259" key="2">
    <source>
        <dbReference type="Pfam" id="PF13400"/>
    </source>
</evidence>
<feature type="transmembrane region" description="Helical" evidence="1">
    <location>
        <begin position="12"/>
        <end position="33"/>
    </location>
</feature>
<keyword evidence="1" id="KW-0472">Membrane</keyword>
<dbReference type="Pfam" id="PF13400">
    <property type="entry name" value="Tad"/>
    <property type="match status" value="1"/>
</dbReference>
<dbReference type="EMBL" id="CP163441">
    <property type="protein sequence ID" value="XDQ49636.1"/>
    <property type="molecule type" value="Genomic_DNA"/>
</dbReference>
<accession>A0AB39R4H4</accession>
<dbReference type="NCBIfam" id="TIGR03816">
    <property type="entry name" value="tadE_like_DECH"/>
    <property type="match status" value="1"/>
</dbReference>
<keyword evidence="1" id="KW-1133">Transmembrane helix</keyword>
<organism evidence="3">
    <name type="scientific">Streptomyces sp. R39</name>
    <dbReference type="NCBI Taxonomy" id="3238631"/>
    <lineage>
        <taxon>Bacteria</taxon>
        <taxon>Bacillati</taxon>
        <taxon>Actinomycetota</taxon>
        <taxon>Actinomycetes</taxon>
        <taxon>Kitasatosporales</taxon>
        <taxon>Streptomycetaceae</taxon>
        <taxon>Streptomyces</taxon>
    </lineage>
</organism>
<evidence type="ECO:0000313" key="3">
    <source>
        <dbReference type="EMBL" id="XDQ49636.1"/>
    </source>
</evidence>
<evidence type="ECO:0000256" key="1">
    <source>
        <dbReference type="SAM" id="Phobius"/>
    </source>
</evidence>
<gene>
    <name evidence="3" type="ORF">AB5J52_26035</name>
</gene>
<dbReference type="InterPro" id="IPR021202">
    <property type="entry name" value="Rv3654c-like"/>
</dbReference>
<sequence>MSSRWCSDRGSATVWTVGAIGVLCVVFGVVLGLGQAVVVRHRAAGGADMAALAVADHWAEGSAAACAKADRLARAQGARLTRCVLVGDVSDVSAASGAGPFAAEVRARAGPATLPAGDVQRAPKGRGG</sequence>
<dbReference type="GeneID" id="301467742"/>
<reference evidence="3" key="1">
    <citation type="submission" date="2024-07" db="EMBL/GenBank/DDBJ databases">
        <authorList>
            <person name="Yu S.T."/>
        </authorList>
    </citation>
    <scope>NUCLEOTIDE SEQUENCE</scope>
    <source>
        <strain evidence="3">R39</strain>
    </source>
</reference>
<protein>
    <submittedName>
        <fullName evidence="3">Rv3654c family TadE-like protein</fullName>
    </submittedName>
</protein>
<dbReference type="RefSeq" id="WP_234540218.1">
    <property type="nucleotide sequence ID" value="NZ_CP163441.1"/>
</dbReference>
<dbReference type="InterPro" id="IPR028087">
    <property type="entry name" value="Tad_N"/>
</dbReference>
<proteinExistence type="predicted"/>